<dbReference type="CDD" id="cd01392">
    <property type="entry name" value="HTH_LacI"/>
    <property type="match status" value="1"/>
</dbReference>
<dbReference type="PANTHER" id="PTHR30146">
    <property type="entry name" value="LACI-RELATED TRANSCRIPTIONAL REPRESSOR"/>
    <property type="match status" value="1"/>
</dbReference>
<proteinExistence type="predicted"/>
<dbReference type="RefSeq" id="WP_142941677.1">
    <property type="nucleotide sequence ID" value="NZ_VIKR01000002.1"/>
</dbReference>
<dbReference type="GO" id="GO:0003700">
    <property type="term" value="F:DNA-binding transcription factor activity"/>
    <property type="evidence" value="ECO:0007669"/>
    <property type="project" value="TreeGrafter"/>
</dbReference>
<dbReference type="EMBL" id="VIKR01000002">
    <property type="protein sequence ID" value="TQV75060.1"/>
    <property type="molecule type" value="Genomic_DNA"/>
</dbReference>
<dbReference type="PROSITE" id="PS00356">
    <property type="entry name" value="HTH_LACI_1"/>
    <property type="match status" value="1"/>
</dbReference>
<dbReference type="PRINTS" id="PR00036">
    <property type="entry name" value="HTHLACI"/>
</dbReference>
<evidence type="ECO:0000256" key="3">
    <source>
        <dbReference type="ARBA" id="ARBA00023163"/>
    </source>
</evidence>
<dbReference type="SMART" id="SM00354">
    <property type="entry name" value="HTH_LACI"/>
    <property type="match status" value="1"/>
</dbReference>
<dbReference type="FunFam" id="1.10.260.40:FF:000002">
    <property type="entry name" value="HTH-type transcriptional repressor PurR"/>
    <property type="match status" value="1"/>
</dbReference>
<evidence type="ECO:0000256" key="2">
    <source>
        <dbReference type="ARBA" id="ARBA00023125"/>
    </source>
</evidence>
<reference evidence="5 6" key="1">
    <citation type="submission" date="2019-06" db="EMBL/GenBank/DDBJ databases">
        <title>Draft genome of Aliikangiella marina GYP-15.</title>
        <authorList>
            <person name="Wang G."/>
        </authorList>
    </citation>
    <scope>NUCLEOTIDE SEQUENCE [LARGE SCALE GENOMIC DNA]</scope>
    <source>
        <strain evidence="5 6">GYP-15</strain>
    </source>
</reference>
<evidence type="ECO:0000259" key="4">
    <source>
        <dbReference type="PROSITE" id="PS50932"/>
    </source>
</evidence>
<dbReference type="PANTHER" id="PTHR30146:SF153">
    <property type="entry name" value="LACTOSE OPERON REPRESSOR"/>
    <property type="match status" value="1"/>
</dbReference>
<dbReference type="SUPFAM" id="SSF53822">
    <property type="entry name" value="Periplasmic binding protein-like I"/>
    <property type="match status" value="1"/>
</dbReference>
<sequence>MQKVTINDVAEHAGVSKKTVSRVLNNEPNVSKATKEKVLEVFKELGYRPSAQARGLATNQSFLIGLVYDNPNKTYVSDVQTGALEICNENGYHLVIHPTDHEREDLLAELESLITDSRLDGVVLTPPFSDMADLLSMLQSRAIPYAKIGPTILDDETPSVISNDLEASYEMTRYLISLGHTKIGFIKGHPDHNVSNQRLAGYRRALEESQIQFNNDYVAQGYFTFTSGEECAKQLLSLPARPTAIFASNDYMAAGVIKVASQENIAVPQELSVAGFDNAPISRYLWPTLTTVKQPIKDMATDAARLLLDAINKRPLESSLVQLTDELIVRDSSAPLKST</sequence>
<dbReference type="AlphaFoldDB" id="A0A545TCW8"/>
<dbReference type="InterPro" id="IPR000843">
    <property type="entry name" value="HTH_LacI"/>
</dbReference>
<name>A0A545TCW8_9GAMM</name>
<feature type="domain" description="HTH lacI-type" evidence="4">
    <location>
        <begin position="4"/>
        <end position="58"/>
    </location>
</feature>
<comment type="caution">
    <text evidence="5">The sequence shown here is derived from an EMBL/GenBank/DDBJ whole genome shotgun (WGS) entry which is preliminary data.</text>
</comment>
<dbReference type="InterPro" id="IPR010982">
    <property type="entry name" value="Lambda_DNA-bd_dom_sf"/>
</dbReference>
<dbReference type="OrthoDB" id="6619319at2"/>
<evidence type="ECO:0000313" key="5">
    <source>
        <dbReference type="EMBL" id="TQV75060.1"/>
    </source>
</evidence>
<dbReference type="Pfam" id="PF13377">
    <property type="entry name" value="Peripla_BP_3"/>
    <property type="match status" value="1"/>
</dbReference>
<keyword evidence="3" id="KW-0804">Transcription</keyword>
<organism evidence="5 6">
    <name type="scientific">Aliikangiella marina</name>
    <dbReference type="NCBI Taxonomy" id="1712262"/>
    <lineage>
        <taxon>Bacteria</taxon>
        <taxon>Pseudomonadati</taxon>
        <taxon>Pseudomonadota</taxon>
        <taxon>Gammaproteobacteria</taxon>
        <taxon>Oceanospirillales</taxon>
        <taxon>Pleioneaceae</taxon>
        <taxon>Aliikangiella</taxon>
    </lineage>
</organism>
<dbReference type="GO" id="GO:0000976">
    <property type="term" value="F:transcription cis-regulatory region binding"/>
    <property type="evidence" value="ECO:0007669"/>
    <property type="project" value="TreeGrafter"/>
</dbReference>
<dbReference type="Proteomes" id="UP000317839">
    <property type="component" value="Unassembled WGS sequence"/>
</dbReference>
<evidence type="ECO:0000256" key="1">
    <source>
        <dbReference type="ARBA" id="ARBA00023015"/>
    </source>
</evidence>
<keyword evidence="1" id="KW-0805">Transcription regulation</keyword>
<keyword evidence="6" id="KW-1185">Reference proteome</keyword>
<protein>
    <submittedName>
        <fullName evidence="5">LacI family transcriptional regulator</fullName>
    </submittedName>
</protein>
<dbReference type="Gene3D" id="1.10.260.40">
    <property type="entry name" value="lambda repressor-like DNA-binding domains"/>
    <property type="match status" value="1"/>
</dbReference>
<keyword evidence="2" id="KW-0238">DNA-binding</keyword>
<dbReference type="SUPFAM" id="SSF47413">
    <property type="entry name" value="lambda repressor-like DNA-binding domains"/>
    <property type="match status" value="1"/>
</dbReference>
<gene>
    <name evidence="5" type="ORF">FLL45_08960</name>
</gene>
<evidence type="ECO:0000313" key="6">
    <source>
        <dbReference type="Proteomes" id="UP000317839"/>
    </source>
</evidence>
<dbReference type="InterPro" id="IPR046335">
    <property type="entry name" value="LacI/GalR-like_sensor"/>
</dbReference>
<dbReference type="Pfam" id="PF00356">
    <property type="entry name" value="LacI"/>
    <property type="match status" value="1"/>
</dbReference>
<dbReference type="PROSITE" id="PS50932">
    <property type="entry name" value="HTH_LACI_2"/>
    <property type="match status" value="1"/>
</dbReference>
<accession>A0A545TCW8</accession>
<dbReference type="CDD" id="cd01545">
    <property type="entry name" value="PBP1_SalR"/>
    <property type="match status" value="1"/>
</dbReference>
<dbReference type="Gene3D" id="3.40.50.2300">
    <property type="match status" value="2"/>
</dbReference>
<dbReference type="InterPro" id="IPR028082">
    <property type="entry name" value="Peripla_BP_I"/>
</dbReference>